<dbReference type="SUPFAM" id="SSF53474">
    <property type="entry name" value="alpha/beta-Hydrolases"/>
    <property type="match status" value="1"/>
</dbReference>
<dbReference type="PANTHER" id="PTHR40841">
    <property type="entry name" value="SIDEROPHORE TRIACETYLFUSARININE C ESTERASE"/>
    <property type="match status" value="1"/>
</dbReference>
<evidence type="ECO:0000256" key="2">
    <source>
        <dbReference type="ARBA" id="ARBA00022801"/>
    </source>
</evidence>
<dbReference type="GO" id="GO:0016788">
    <property type="term" value="F:hydrolase activity, acting on ester bonds"/>
    <property type="evidence" value="ECO:0007669"/>
    <property type="project" value="TreeGrafter"/>
</dbReference>
<reference evidence="4 5" key="1">
    <citation type="submission" date="2016-11" db="EMBL/GenBank/DDBJ databases">
        <title>Genome sequence and comparative genomic analysis of clinical strain Elizabethkingia meningoseptica 61421 PRCM.</title>
        <authorList>
            <person name="Wang M."/>
            <person name="Hu S."/>
            <person name="Cao L."/>
            <person name="Jiang T."/>
            <person name="Zhou Y."/>
            <person name="Ming D."/>
        </authorList>
    </citation>
    <scope>NUCLEOTIDE SEQUENCE [LARGE SCALE GENOMIC DNA]</scope>
    <source>
        <strain evidence="4 5">61421 PRCM</strain>
    </source>
</reference>
<dbReference type="Pfam" id="PF00756">
    <property type="entry name" value="Esterase"/>
    <property type="match status" value="1"/>
</dbReference>
<accession>A0A1V3U0I2</accession>
<feature type="chain" id="PRO_5010712220" evidence="3">
    <location>
        <begin position="19"/>
        <end position="342"/>
    </location>
</feature>
<dbReference type="PANTHER" id="PTHR40841:SF2">
    <property type="entry name" value="SIDEROPHORE-DEGRADING ESTERASE (EUROFUNG)"/>
    <property type="match status" value="1"/>
</dbReference>
<comment type="similarity">
    <text evidence="1">Belongs to the esterase D family.</text>
</comment>
<dbReference type="OrthoDB" id="9784036at2"/>
<feature type="signal peptide" evidence="3">
    <location>
        <begin position="1"/>
        <end position="18"/>
    </location>
</feature>
<dbReference type="AlphaFoldDB" id="A0A1V3U0I2"/>
<comment type="caution">
    <text evidence="4">The sequence shown here is derived from an EMBL/GenBank/DDBJ whole genome shotgun (WGS) entry which is preliminary data.</text>
</comment>
<gene>
    <name evidence="4" type="ORF">BMF97_06575</name>
</gene>
<dbReference type="InterPro" id="IPR029058">
    <property type="entry name" value="AB_hydrolase_fold"/>
</dbReference>
<evidence type="ECO:0000256" key="3">
    <source>
        <dbReference type="SAM" id="SignalP"/>
    </source>
</evidence>
<dbReference type="Gene3D" id="3.40.50.1820">
    <property type="entry name" value="alpha/beta hydrolase"/>
    <property type="match status" value="1"/>
</dbReference>
<evidence type="ECO:0000313" key="4">
    <source>
        <dbReference type="EMBL" id="OOH96018.1"/>
    </source>
</evidence>
<keyword evidence="3" id="KW-0732">Signal</keyword>
<dbReference type="InterPro" id="IPR052558">
    <property type="entry name" value="Siderophore_Hydrolase_D"/>
</dbReference>
<organism evidence="4 5">
    <name type="scientific">Elizabethkingia meningoseptica</name>
    <name type="common">Chryseobacterium meningosepticum</name>
    <dbReference type="NCBI Taxonomy" id="238"/>
    <lineage>
        <taxon>Bacteria</taxon>
        <taxon>Pseudomonadati</taxon>
        <taxon>Bacteroidota</taxon>
        <taxon>Flavobacteriia</taxon>
        <taxon>Flavobacteriales</taxon>
        <taxon>Weeksellaceae</taxon>
        <taxon>Elizabethkingia</taxon>
    </lineage>
</organism>
<keyword evidence="2 4" id="KW-0378">Hydrolase</keyword>
<dbReference type="InterPro" id="IPR000801">
    <property type="entry name" value="Esterase-like"/>
</dbReference>
<proteinExistence type="inferred from homology"/>
<protein>
    <submittedName>
        <fullName evidence="4">Alpha/beta hydrolase</fullName>
    </submittedName>
</protein>
<sequence>MRYTLFLLVLFLCPGLQAQQDIRIGKKYNLKSKALNEERAYWIALPEGYEKYSRTKYPVVYLLDAENNFNYFTGVYSYLSREPFGMIPQAIIVGITNTDRTRDLTPTKSGKEVSFAGKNQLLFQNSGGNAQFLKFLKDELLPEVDKKYRTNGYTVLVGHSFGGLTAVNSMLTDPFFSAYVAHDPSLWWDHQIMNKKAEGIMGDYGKTTFFITQANNGETQMAKDGEQGGAIIRFKELLEKNNLKNLRWDYQFYTHDNHGTVALPGNIDGLRFIFKPYVWDVRSAIKNPGQIMKHYEEASKQLQHKFIPTEQFFDKMTEITKERGTQAVRDSISILKSKYYPQ</sequence>
<dbReference type="STRING" id="238.BBD35_15535"/>
<dbReference type="RefSeq" id="WP_069214659.1">
    <property type="nucleotide sequence ID" value="NZ_CP016378.1"/>
</dbReference>
<evidence type="ECO:0000256" key="1">
    <source>
        <dbReference type="ARBA" id="ARBA00005622"/>
    </source>
</evidence>
<name>A0A1V3U0I2_ELIME</name>
<dbReference type="EMBL" id="MPOG01000008">
    <property type="protein sequence ID" value="OOH96018.1"/>
    <property type="molecule type" value="Genomic_DNA"/>
</dbReference>
<keyword evidence="5" id="KW-1185">Reference proteome</keyword>
<dbReference type="Proteomes" id="UP000188947">
    <property type="component" value="Unassembled WGS sequence"/>
</dbReference>
<dbReference type="eggNOG" id="COG2819">
    <property type="taxonomic scope" value="Bacteria"/>
</dbReference>
<evidence type="ECO:0000313" key="5">
    <source>
        <dbReference type="Proteomes" id="UP000188947"/>
    </source>
</evidence>